<dbReference type="AlphaFoldDB" id="V4T731"/>
<dbReference type="PROSITE" id="PS50297">
    <property type="entry name" value="ANK_REP_REGION"/>
    <property type="match status" value="5"/>
</dbReference>
<reference evidence="5 6" key="1">
    <citation type="submission" date="2013-10" db="EMBL/GenBank/DDBJ databases">
        <authorList>
            <consortium name="International Citrus Genome Consortium"/>
            <person name="Jenkins J."/>
            <person name="Schmutz J."/>
            <person name="Prochnik S."/>
            <person name="Rokhsar D."/>
            <person name="Gmitter F."/>
            <person name="Ollitrault P."/>
            <person name="Machado M."/>
            <person name="Talon M."/>
            <person name="Wincker P."/>
            <person name="Jaillon O."/>
            <person name="Morgante M."/>
        </authorList>
    </citation>
    <scope>NUCLEOTIDE SEQUENCE</scope>
    <source>
        <strain evidence="6">cv. Clemenules</strain>
    </source>
</reference>
<dbReference type="Pfam" id="PF00635">
    <property type="entry name" value="Motile_Sperm"/>
    <property type="match status" value="1"/>
</dbReference>
<feature type="repeat" description="ANK" evidence="3">
    <location>
        <begin position="428"/>
        <end position="460"/>
    </location>
</feature>
<feature type="repeat" description="ANK" evidence="3">
    <location>
        <begin position="395"/>
        <end position="427"/>
    </location>
</feature>
<feature type="domain" description="MSP" evidence="4">
    <location>
        <begin position="3"/>
        <end position="123"/>
    </location>
</feature>
<dbReference type="InterPro" id="IPR013783">
    <property type="entry name" value="Ig-like_fold"/>
</dbReference>
<dbReference type="InParanoid" id="V4T731"/>
<feature type="repeat" description="ANK" evidence="3">
    <location>
        <begin position="265"/>
        <end position="297"/>
    </location>
</feature>
<dbReference type="Gene3D" id="2.60.40.10">
    <property type="entry name" value="Immunoglobulins"/>
    <property type="match status" value="1"/>
</dbReference>
<name>V4T731_CITCL</name>
<evidence type="ECO:0000313" key="6">
    <source>
        <dbReference type="Proteomes" id="UP000030687"/>
    </source>
</evidence>
<feature type="repeat" description="ANK" evidence="3">
    <location>
        <begin position="232"/>
        <end position="264"/>
    </location>
</feature>
<evidence type="ECO:0000256" key="3">
    <source>
        <dbReference type="PROSITE-ProRule" id="PRU00023"/>
    </source>
</evidence>
<organism evidence="5 6">
    <name type="scientific">Citrus clementina</name>
    <name type="common">Clementine</name>
    <name type="synonym">Citrus deliciosa x Citrus sinensis</name>
    <dbReference type="NCBI Taxonomy" id="85681"/>
    <lineage>
        <taxon>Eukaryota</taxon>
        <taxon>Viridiplantae</taxon>
        <taxon>Streptophyta</taxon>
        <taxon>Embryophyta</taxon>
        <taxon>Tracheophyta</taxon>
        <taxon>Spermatophyta</taxon>
        <taxon>Magnoliopsida</taxon>
        <taxon>eudicotyledons</taxon>
        <taxon>Gunneridae</taxon>
        <taxon>Pentapetalae</taxon>
        <taxon>rosids</taxon>
        <taxon>malvids</taxon>
        <taxon>Sapindales</taxon>
        <taxon>Rutaceae</taxon>
        <taxon>Aurantioideae</taxon>
        <taxon>Citrus</taxon>
    </lineage>
</organism>
<proteinExistence type="predicted"/>
<evidence type="ECO:0000259" key="4">
    <source>
        <dbReference type="PROSITE" id="PS50202"/>
    </source>
</evidence>
<dbReference type="PROSITE" id="PS50202">
    <property type="entry name" value="MSP"/>
    <property type="match status" value="1"/>
</dbReference>
<keyword evidence="6" id="KW-1185">Reference proteome</keyword>
<dbReference type="SMART" id="SM00248">
    <property type="entry name" value="ANK"/>
    <property type="match status" value="8"/>
</dbReference>
<dbReference type="GO" id="GO:0005634">
    <property type="term" value="C:nucleus"/>
    <property type="evidence" value="ECO:0007669"/>
    <property type="project" value="TreeGrafter"/>
</dbReference>
<evidence type="ECO:0000256" key="1">
    <source>
        <dbReference type="ARBA" id="ARBA00022737"/>
    </source>
</evidence>
<dbReference type="PANTHER" id="PTHR24201:SF16">
    <property type="entry name" value="ANKYRIN-1-LIKE-RELATED"/>
    <property type="match status" value="1"/>
</dbReference>
<dbReference type="InterPro" id="IPR008962">
    <property type="entry name" value="PapD-like_sf"/>
</dbReference>
<dbReference type="PROSITE" id="PS50088">
    <property type="entry name" value="ANK_REPEAT"/>
    <property type="match status" value="5"/>
</dbReference>
<dbReference type="EMBL" id="KI536726">
    <property type="protein sequence ID" value="ESR49037.1"/>
    <property type="molecule type" value="Genomic_DNA"/>
</dbReference>
<keyword evidence="2 3" id="KW-0040">ANK repeat</keyword>
<dbReference type="Pfam" id="PF12796">
    <property type="entry name" value="Ank_2"/>
    <property type="match status" value="2"/>
</dbReference>
<keyword evidence="1" id="KW-0677">Repeat</keyword>
<feature type="repeat" description="ANK" evidence="3">
    <location>
        <begin position="362"/>
        <end position="394"/>
    </location>
</feature>
<accession>V4T731</accession>
<dbReference type="InterPro" id="IPR050776">
    <property type="entry name" value="Ank_Repeat/CDKN_Inhibitor"/>
</dbReference>
<evidence type="ECO:0000313" key="5">
    <source>
        <dbReference type="EMBL" id="ESR49037.1"/>
    </source>
</evidence>
<dbReference type="Proteomes" id="UP000030687">
    <property type="component" value="Unassembled WGS sequence"/>
</dbReference>
<dbReference type="PANTHER" id="PTHR24201">
    <property type="entry name" value="ANK_REP_REGION DOMAIN-CONTAINING PROTEIN"/>
    <property type="match status" value="1"/>
</dbReference>
<gene>
    <name evidence="5" type="ORF">CICLE_v10031427mg</name>
</gene>
<dbReference type="STRING" id="85681.V4T731"/>
<evidence type="ECO:0000256" key="2">
    <source>
        <dbReference type="ARBA" id="ARBA00023043"/>
    </source>
</evidence>
<dbReference type="Pfam" id="PF00023">
    <property type="entry name" value="Ank"/>
    <property type="match status" value="1"/>
</dbReference>
<dbReference type="InterPro" id="IPR002110">
    <property type="entry name" value="Ankyrin_rpt"/>
</dbReference>
<dbReference type="InterPro" id="IPR036770">
    <property type="entry name" value="Ankyrin_rpt-contain_sf"/>
</dbReference>
<protein>
    <recommendedName>
        <fullName evidence="4">MSP domain-containing protein</fullName>
    </recommendedName>
</protein>
<dbReference type="PRINTS" id="PR01415">
    <property type="entry name" value="ANKYRIN"/>
</dbReference>
<dbReference type="InterPro" id="IPR000535">
    <property type="entry name" value="MSP_dom"/>
</dbReference>
<dbReference type="eggNOG" id="KOG4177">
    <property type="taxonomic scope" value="Eukaryota"/>
</dbReference>
<dbReference type="Gramene" id="ESR49037">
    <property type="protein sequence ID" value="ESR49037"/>
    <property type="gene ID" value="CICLE_v10031427mg"/>
</dbReference>
<dbReference type="Gene3D" id="1.25.40.20">
    <property type="entry name" value="Ankyrin repeat-containing domain"/>
    <property type="match status" value="2"/>
</dbReference>
<dbReference type="SUPFAM" id="SSF49354">
    <property type="entry name" value="PapD-like"/>
    <property type="match status" value="1"/>
</dbReference>
<sequence>MERLLAVSEQEVLINFTLNSKCRANVRLISLCATSPVAFKVQTSSPHKFLVNPPSGLVQPLAQTTLQIILKPQSQIPPTFPRSPSDRFLIKATVFGSADSVNSLCVTLPDGSTQDVKFKIAFVGPFLLRHAVSNGDFNAVKSILKRQKMILAGLSSAEAESLYRVATELAANSEDMVSLLLRAGLSIEIDERVKTKDGWSELHVAAAFGRTEEISSLVRMKEYESLDCRDKEGRTPLHLAVNKTSIGCAKVLLESGADKEAKGKDGKTALHNAAANGDRRMVEMLIEMEADPTIKDDRGRSCFDVARDKGHNASLDTLIMQIEVLAVLQRGEAVLTAARRGELEGLESLLDKGASTNYCDQYGLTPLHVAAIKGHKHVVLLLIEFGADVECQDNEGHAPLHLAVEGGSTETVEVLLDNGANANARSKSGATPLYTAQAMGYDGISQLLMNRGASASLPQSSMLASVLED</sequence>
<dbReference type="SUPFAM" id="SSF48403">
    <property type="entry name" value="Ankyrin repeat"/>
    <property type="match status" value="1"/>
</dbReference>
<dbReference type="OMA" id="IDFALGC"/>